<dbReference type="PROSITE" id="PS50011">
    <property type="entry name" value="PROTEIN_KINASE_DOM"/>
    <property type="match status" value="1"/>
</dbReference>
<dbReference type="InterPro" id="IPR006949">
    <property type="entry name" value="Barrel_Baseplate_J-like"/>
</dbReference>
<protein>
    <recommendedName>
        <fullName evidence="1">non-specific serine/threonine protein kinase</fullName>
        <ecNumber evidence="1">2.7.11.1</ecNumber>
    </recommendedName>
</protein>
<dbReference type="EC" id="2.7.11.1" evidence="1"/>
<keyword evidence="2" id="KW-0808">Transferase</keyword>
<dbReference type="InterPro" id="IPR017441">
    <property type="entry name" value="Protein_kinase_ATP_BS"/>
</dbReference>
<evidence type="ECO:0000256" key="2">
    <source>
        <dbReference type="ARBA" id="ARBA00022679"/>
    </source>
</evidence>
<evidence type="ECO:0000256" key="3">
    <source>
        <dbReference type="ARBA" id="ARBA00022741"/>
    </source>
</evidence>
<feature type="region of interest" description="Disordered" evidence="7">
    <location>
        <begin position="293"/>
        <end position="415"/>
    </location>
</feature>
<dbReference type="EMBL" id="MCIF01000002">
    <property type="protein sequence ID" value="RAQ94700.1"/>
    <property type="molecule type" value="Genomic_DNA"/>
</dbReference>
<gene>
    <name evidence="9" type="ORF">A4R35_04075</name>
</gene>
<feature type="compositionally biased region" description="Polar residues" evidence="7">
    <location>
        <begin position="552"/>
        <end position="570"/>
    </location>
</feature>
<evidence type="ECO:0000259" key="8">
    <source>
        <dbReference type="PROSITE" id="PS50011"/>
    </source>
</evidence>
<evidence type="ECO:0000313" key="10">
    <source>
        <dbReference type="Proteomes" id="UP000248706"/>
    </source>
</evidence>
<accession>A0A328VG18</accession>
<dbReference type="RefSeq" id="WP_112426810.1">
    <property type="nucleotide sequence ID" value="NZ_MCIF01000002.1"/>
</dbReference>
<dbReference type="PROSITE" id="PS00107">
    <property type="entry name" value="PROTEIN_KINASE_ATP"/>
    <property type="match status" value="1"/>
</dbReference>
<dbReference type="AlphaFoldDB" id="A0A328VG18"/>
<dbReference type="Proteomes" id="UP000248706">
    <property type="component" value="Unassembled WGS sequence"/>
</dbReference>
<comment type="caution">
    <text evidence="9">The sequence shown here is derived from an EMBL/GenBank/DDBJ whole genome shotgun (WGS) entry which is preliminary data.</text>
</comment>
<dbReference type="GO" id="GO:0004674">
    <property type="term" value="F:protein serine/threonine kinase activity"/>
    <property type="evidence" value="ECO:0007669"/>
    <property type="project" value="UniProtKB-EC"/>
</dbReference>
<proteinExistence type="predicted"/>
<evidence type="ECO:0000256" key="7">
    <source>
        <dbReference type="SAM" id="MobiDB-lite"/>
    </source>
</evidence>
<keyword evidence="4" id="KW-0418">Kinase</keyword>
<dbReference type="OrthoDB" id="137093at2"/>
<dbReference type="PANTHER" id="PTHR43289">
    <property type="entry name" value="MITOGEN-ACTIVATED PROTEIN KINASE KINASE KINASE 20-RELATED"/>
    <property type="match status" value="1"/>
</dbReference>
<dbReference type="InterPro" id="IPR000719">
    <property type="entry name" value="Prot_kinase_dom"/>
</dbReference>
<dbReference type="Pfam" id="PF00069">
    <property type="entry name" value="Pkinase"/>
    <property type="match status" value="1"/>
</dbReference>
<dbReference type="SMART" id="SM00220">
    <property type="entry name" value="S_TKc"/>
    <property type="match status" value="1"/>
</dbReference>
<feature type="region of interest" description="Disordered" evidence="7">
    <location>
        <begin position="427"/>
        <end position="448"/>
    </location>
</feature>
<keyword evidence="10" id="KW-1185">Reference proteome</keyword>
<dbReference type="InterPro" id="IPR008271">
    <property type="entry name" value="Ser/Thr_kinase_AS"/>
</dbReference>
<evidence type="ECO:0000256" key="5">
    <source>
        <dbReference type="ARBA" id="ARBA00022840"/>
    </source>
</evidence>
<dbReference type="PANTHER" id="PTHR43289:SF6">
    <property type="entry name" value="SERINE_THREONINE-PROTEIN KINASE NEKL-3"/>
    <property type="match status" value="1"/>
</dbReference>
<feature type="region of interest" description="Disordered" evidence="7">
    <location>
        <begin position="551"/>
        <end position="570"/>
    </location>
</feature>
<sequence>MTRDQGPDEDGHQEITRQQAASARIGNYLLLRRLGRGGFSTVYLARHLILQSRPPVALKRLFTPLDSPEIRARFIEEARLLEELHHPHILPLVDAGIDEEGFPYLVTLYAAGGSLRDRLRRASGRPLPLEEALAIVAQVGKALHYAHERGVIHRDLKPENVLFTDHGEALLADFGIAFLLGSRSLEQASVSGTPAYMAPEQFRGQVSRQSDVYALACLAYELTTGHRVFEDHDALVLMYRHTQEEPQPPRVYNPHLPAPIEAAILRGLAKERTDRYADVPSFVRALHAFRPFGGPGQDLGETGLMAGLDDETGAGPAEDDADCESPLWDTAGARTPDLQTRLAAADDGERLGRGSPGSDWRWPAASRPAEPPAERSRERWTPPGPSGYGPTLQPPASGAGRGTPERQTGPALVSSAVQASGPGIIELARLSRPSPRPTDRPASQEGAQTRALAALDAGTTGLPASPRRTPLAWLTGWGRRGLGKLALISLAILLAALLLMSGLPLSRGLLLSARVQIVPATHTLQRTYTLSARVGAQADPARLLVPARLLSTPPQSQSRQVSASGHASTPGTRAQGVLTFYNGKFIPQAVPKGTTITASNGVKVSIDADISIPAGNPPNFGQISVSAHAVDSGSAGNIKALAINQFCCTSDQTITVKNLQPFTGGQDPQSYTFVQQSDIDNAASALTPALVQSARAAFASLKSASEESVGDPQCAPQVSSDHRAGDRAASVTVSVTVACSGLVYDRNSVTTLVTALLNADVARSYGGGYRPTQPIQTQISAARAGDQSAVLTVQASGTWRYQFSASQLNALKQLIAGRDPEQARTILRRQPGVADVTLSLALGQSTLPTDPTRITITASP</sequence>
<dbReference type="Pfam" id="PF04865">
    <property type="entry name" value="Baseplate_J"/>
    <property type="match status" value="1"/>
</dbReference>
<keyword evidence="3 6" id="KW-0547">Nucleotide-binding</keyword>
<dbReference type="CDD" id="cd14014">
    <property type="entry name" value="STKc_PknB_like"/>
    <property type="match status" value="1"/>
</dbReference>
<evidence type="ECO:0000256" key="4">
    <source>
        <dbReference type="ARBA" id="ARBA00022777"/>
    </source>
</evidence>
<dbReference type="PROSITE" id="PS00108">
    <property type="entry name" value="PROTEIN_KINASE_ST"/>
    <property type="match status" value="1"/>
</dbReference>
<dbReference type="SUPFAM" id="SSF56112">
    <property type="entry name" value="Protein kinase-like (PK-like)"/>
    <property type="match status" value="1"/>
</dbReference>
<reference evidence="9 10" key="1">
    <citation type="submission" date="2016-08" db="EMBL/GenBank/DDBJ databases">
        <title>Analysis of Carbohydrate Active Enzymes in Thermogemmatispora T81 Reveals Carbohydrate Degradation Ability.</title>
        <authorList>
            <person name="Tomazini A."/>
            <person name="Lal S."/>
            <person name="Stott M."/>
            <person name="Henrissat B."/>
            <person name="Polikarpov I."/>
            <person name="Sparling R."/>
            <person name="Levin D.B."/>
        </authorList>
    </citation>
    <scope>NUCLEOTIDE SEQUENCE [LARGE SCALE GENOMIC DNA]</scope>
    <source>
        <strain evidence="9 10">T81</strain>
    </source>
</reference>
<dbReference type="InterPro" id="IPR011009">
    <property type="entry name" value="Kinase-like_dom_sf"/>
</dbReference>
<feature type="domain" description="Protein kinase" evidence="8">
    <location>
        <begin position="28"/>
        <end position="290"/>
    </location>
</feature>
<dbReference type="Gene3D" id="1.10.510.10">
    <property type="entry name" value="Transferase(Phosphotransferase) domain 1"/>
    <property type="match status" value="1"/>
</dbReference>
<feature type="compositionally biased region" description="Acidic residues" evidence="7">
    <location>
        <begin position="308"/>
        <end position="323"/>
    </location>
</feature>
<evidence type="ECO:0000256" key="6">
    <source>
        <dbReference type="PROSITE-ProRule" id="PRU10141"/>
    </source>
</evidence>
<name>A0A328VG18_9CHLR</name>
<evidence type="ECO:0000256" key="1">
    <source>
        <dbReference type="ARBA" id="ARBA00012513"/>
    </source>
</evidence>
<keyword evidence="5 6" id="KW-0067">ATP-binding</keyword>
<dbReference type="GO" id="GO:0005524">
    <property type="term" value="F:ATP binding"/>
    <property type="evidence" value="ECO:0007669"/>
    <property type="project" value="UniProtKB-UniRule"/>
</dbReference>
<feature type="binding site" evidence="6">
    <location>
        <position position="59"/>
    </location>
    <ligand>
        <name>ATP</name>
        <dbReference type="ChEBI" id="CHEBI:30616"/>
    </ligand>
</feature>
<dbReference type="Gene3D" id="3.30.200.20">
    <property type="entry name" value="Phosphorylase Kinase, domain 1"/>
    <property type="match status" value="1"/>
</dbReference>
<organism evidence="9 10">
    <name type="scientific">Thermogemmatispora tikiterensis</name>
    <dbReference type="NCBI Taxonomy" id="1825093"/>
    <lineage>
        <taxon>Bacteria</taxon>
        <taxon>Bacillati</taxon>
        <taxon>Chloroflexota</taxon>
        <taxon>Ktedonobacteria</taxon>
        <taxon>Thermogemmatisporales</taxon>
        <taxon>Thermogemmatisporaceae</taxon>
        <taxon>Thermogemmatispora</taxon>
    </lineage>
</organism>
<evidence type="ECO:0000313" key="9">
    <source>
        <dbReference type="EMBL" id="RAQ94700.1"/>
    </source>
</evidence>